<dbReference type="EMBL" id="CAJPUY010000016">
    <property type="protein sequence ID" value="CAG2150757.1"/>
    <property type="molecule type" value="Genomic_DNA"/>
</dbReference>
<dbReference type="Proteomes" id="UP000672934">
    <property type="component" value="Unassembled WGS sequence"/>
</dbReference>
<dbReference type="NCBIfam" id="NF006169">
    <property type="entry name" value="PRK08310.1"/>
    <property type="match status" value="1"/>
</dbReference>
<protein>
    <submittedName>
        <fullName evidence="2">2-amino-5-chloromuconic acid deaminase</fullName>
        <ecNumber evidence="2">3.5.99.5</ecNumber>
    </submittedName>
</protein>
<dbReference type="InterPro" id="IPR023631">
    <property type="entry name" value="Amidase_dom"/>
</dbReference>
<evidence type="ECO:0000313" key="3">
    <source>
        <dbReference type="Proteomes" id="UP000672934"/>
    </source>
</evidence>
<feature type="domain" description="Amidase" evidence="1">
    <location>
        <begin position="43"/>
        <end position="207"/>
    </location>
</feature>
<organism evidence="2 3">
    <name type="scientific">Cupriavidus yeoncheonensis</name>
    <dbReference type="NCBI Taxonomy" id="1462994"/>
    <lineage>
        <taxon>Bacteria</taxon>
        <taxon>Pseudomonadati</taxon>
        <taxon>Pseudomonadota</taxon>
        <taxon>Betaproteobacteria</taxon>
        <taxon>Burkholderiales</taxon>
        <taxon>Burkholderiaceae</taxon>
        <taxon>Cupriavidus</taxon>
    </lineage>
</organism>
<dbReference type="InterPro" id="IPR036928">
    <property type="entry name" value="AS_sf"/>
</dbReference>
<dbReference type="SUPFAM" id="SSF75304">
    <property type="entry name" value="Amidase signature (AS) enzymes"/>
    <property type="match status" value="1"/>
</dbReference>
<dbReference type="PANTHER" id="PTHR46310">
    <property type="entry name" value="AMIDASE 1"/>
    <property type="match status" value="1"/>
</dbReference>
<reference evidence="2" key="1">
    <citation type="submission" date="2021-03" db="EMBL/GenBank/DDBJ databases">
        <authorList>
            <person name="Peeters C."/>
        </authorList>
    </citation>
    <scope>NUCLEOTIDE SEQUENCE</scope>
    <source>
        <strain evidence="2">LMG 31506</strain>
    </source>
</reference>
<gene>
    <name evidence="2" type="primary">cnbH_2</name>
    <name evidence="2" type="ORF">LMG31506_04284</name>
</gene>
<dbReference type="Pfam" id="PF01425">
    <property type="entry name" value="Amidase"/>
    <property type="match status" value="2"/>
</dbReference>
<accession>A0A916IX38</accession>
<dbReference type="PANTHER" id="PTHR46310:SF7">
    <property type="entry name" value="AMIDASE 1"/>
    <property type="match status" value="1"/>
</dbReference>
<evidence type="ECO:0000313" key="2">
    <source>
        <dbReference type="EMBL" id="CAG2150757.1"/>
    </source>
</evidence>
<dbReference type="RefSeq" id="WP_211949185.1">
    <property type="nucleotide sequence ID" value="NZ_CAJPUY010000016.1"/>
</dbReference>
<name>A0A916IX38_9BURK</name>
<dbReference type="GO" id="GO:0050540">
    <property type="term" value="F:2-aminomuconate deaminase activity"/>
    <property type="evidence" value="ECO:0007669"/>
    <property type="project" value="UniProtKB-EC"/>
</dbReference>
<proteinExistence type="predicted"/>
<comment type="caution">
    <text evidence="2">The sequence shown here is derived from an EMBL/GenBank/DDBJ whole genome shotgun (WGS) entry which is preliminary data.</text>
</comment>
<dbReference type="EC" id="3.5.99.5" evidence="2"/>
<sequence length="416" mass="43926">MKTLNLEHPSPGMSVAKAAPMTQNTDNVGAFLPGKRVAFPATGQGVLEGLRCGVKDVFDIAGISTGYGNPDWERTHEIPQTDAWAVQAVRRHGARIVGKTLTDELAFSLAGNNHHYGAPVNPAAPERLTGGSSCGSAAAVAAGLCDIGLGTDTAGSVRAPASYCGIFGFRSTHGLIPKDGVCRLAPSFDAIGWFARDVDTLVAVGAALLPDSPHAEVAGWLSFDSAWRSVPVDTQRNADSMLERITSSLNTFESLHIDLAELDTWVEAFRTVQFHEVWQELGPWLEQVQPVLGPGVRERVLAASRVTKGEYLAATRIRERVKRKFSSLLEGGRILVMPTVSAAAPLRTASVEALNAQRQADLRFLCLASLAGLPQVSMPAFAVGGAPLGLSIVGAPGADTMLLSVAARIQAIGHVQ</sequence>
<dbReference type="Gene3D" id="3.90.1300.10">
    <property type="entry name" value="Amidase signature (AS) domain"/>
    <property type="match status" value="1"/>
</dbReference>
<evidence type="ECO:0000259" key="1">
    <source>
        <dbReference type="Pfam" id="PF01425"/>
    </source>
</evidence>
<feature type="domain" description="Amidase" evidence="1">
    <location>
        <begin position="292"/>
        <end position="403"/>
    </location>
</feature>
<dbReference type="AlphaFoldDB" id="A0A916IX38"/>
<keyword evidence="2" id="KW-0378">Hydrolase</keyword>
<keyword evidence="3" id="KW-1185">Reference proteome</keyword>